<dbReference type="InterPro" id="IPR013783">
    <property type="entry name" value="Ig-like_fold"/>
</dbReference>
<dbReference type="Pfam" id="PF00395">
    <property type="entry name" value="SLH"/>
    <property type="match status" value="3"/>
</dbReference>
<protein>
    <recommendedName>
        <fullName evidence="8">S-layer protein</fullName>
    </recommendedName>
</protein>
<comment type="caution">
    <text evidence="6">The sequence shown here is derived from an EMBL/GenBank/DDBJ whole genome shotgun (WGS) entry which is preliminary data.</text>
</comment>
<name>A0A0A5GJD0_9BACI</name>
<feature type="domain" description="Cadherin" evidence="4">
    <location>
        <begin position="1072"/>
        <end position="1181"/>
    </location>
</feature>
<accession>A0A0A5GJD0</accession>
<dbReference type="PANTHER" id="PTHR43308">
    <property type="entry name" value="OUTER MEMBRANE PROTEIN ALPHA-RELATED"/>
    <property type="match status" value="1"/>
</dbReference>
<evidence type="ECO:0000259" key="5">
    <source>
        <dbReference type="PROSITE" id="PS51272"/>
    </source>
</evidence>
<evidence type="ECO:0000259" key="4">
    <source>
        <dbReference type="PROSITE" id="PS50268"/>
    </source>
</evidence>
<dbReference type="InterPro" id="IPR015943">
    <property type="entry name" value="WD40/YVTN_repeat-like_dom_sf"/>
</dbReference>
<dbReference type="Proteomes" id="UP000030403">
    <property type="component" value="Unassembled WGS sequence"/>
</dbReference>
<feature type="domain" description="SLH" evidence="5">
    <location>
        <begin position="1408"/>
        <end position="1468"/>
    </location>
</feature>
<dbReference type="InterPro" id="IPR011044">
    <property type="entry name" value="Quino_amine_DH_bsu"/>
</dbReference>
<dbReference type="EMBL" id="AVPF01000003">
    <property type="protein sequence ID" value="KGX91260.1"/>
    <property type="molecule type" value="Genomic_DNA"/>
</dbReference>
<keyword evidence="1 3" id="KW-0732">Signal</keyword>
<dbReference type="RefSeq" id="WP_027445410.1">
    <property type="nucleotide sequence ID" value="NZ_AULJ01000008.1"/>
</dbReference>
<feature type="region of interest" description="Disordered" evidence="2">
    <location>
        <begin position="973"/>
        <end position="1061"/>
    </location>
</feature>
<dbReference type="InterPro" id="IPR001119">
    <property type="entry name" value="SLH_dom"/>
</dbReference>
<evidence type="ECO:0000256" key="3">
    <source>
        <dbReference type="SAM" id="SignalP"/>
    </source>
</evidence>
<feature type="signal peptide" evidence="3">
    <location>
        <begin position="1"/>
        <end position="20"/>
    </location>
</feature>
<dbReference type="PROSITE" id="PS51272">
    <property type="entry name" value="SLH"/>
    <property type="match status" value="3"/>
</dbReference>
<feature type="compositionally biased region" description="Acidic residues" evidence="2">
    <location>
        <begin position="1046"/>
        <end position="1061"/>
    </location>
</feature>
<dbReference type="eggNOG" id="COG2755">
    <property type="taxonomic scope" value="Bacteria"/>
</dbReference>
<dbReference type="PROSITE" id="PS50268">
    <property type="entry name" value="CADHERIN_2"/>
    <property type="match status" value="1"/>
</dbReference>
<dbReference type="GO" id="GO:0007156">
    <property type="term" value="P:homophilic cell adhesion via plasma membrane adhesion molecules"/>
    <property type="evidence" value="ECO:0007669"/>
    <property type="project" value="InterPro"/>
</dbReference>
<feature type="chain" id="PRO_5038478818" description="S-layer protein" evidence="3">
    <location>
        <begin position="21"/>
        <end position="1468"/>
    </location>
</feature>
<dbReference type="GO" id="GO:0016020">
    <property type="term" value="C:membrane"/>
    <property type="evidence" value="ECO:0007669"/>
    <property type="project" value="InterPro"/>
</dbReference>
<organism evidence="6 7">
    <name type="scientific">Pontibacillus marinus BH030004 = DSM 16465</name>
    <dbReference type="NCBI Taxonomy" id="1385511"/>
    <lineage>
        <taxon>Bacteria</taxon>
        <taxon>Bacillati</taxon>
        <taxon>Bacillota</taxon>
        <taxon>Bacilli</taxon>
        <taxon>Bacillales</taxon>
        <taxon>Bacillaceae</taxon>
        <taxon>Pontibacillus</taxon>
    </lineage>
</organism>
<dbReference type="STRING" id="1385511.GCA_000425225_00824"/>
<dbReference type="Gene3D" id="2.130.10.10">
    <property type="entry name" value="YVTN repeat-like/Quinoprotein amine dehydrogenase"/>
    <property type="match status" value="2"/>
</dbReference>
<proteinExistence type="predicted"/>
<dbReference type="InterPro" id="IPR051465">
    <property type="entry name" value="Cell_Envelope_Struct_Comp"/>
</dbReference>
<dbReference type="eggNOG" id="COG3391">
    <property type="taxonomic scope" value="Bacteria"/>
</dbReference>
<dbReference type="InterPro" id="IPR002126">
    <property type="entry name" value="Cadherin-like_dom"/>
</dbReference>
<evidence type="ECO:0000313" key="7">
    <source>
        <dbReference type="Proteomes" id="UP000030403"/>
    </source>
</evidence>
<sequence>MKKVVSFFTAMLLVFTTLFSDLVTSPEKVSAGELANLALNEDLTDWVMDEPNNQIYAVTSTGTLHFISLSSLSIESSLDLAASSPSELDMYSGTLYVTFAGNNLIKTVDISTKALERDINVLNAPNEIAVHGNQLIYADGRLYSYNLDTDQETEIVLPEDEGAYSPYEQASLKVDHNTDTLYVGESNMTGSVIDAISTTDYSLKTRSTYDDGYGFSLPERKIVLDNQEIFYAGKRLDANNLENIKGTYVDDADTSKETAYEVIGNYVFTDNDIFTRMTFEKVADLPFETEFILGSSMTNVYMFNPADQTIYQYSFNPQSTDSTTTTSNNRLLLNDQLSDWEYDETNQRLYGISQESNTLYYINPDTMEVENKKFVGSMPSDIDLVNNELFIANFGGTNITRESTTYQPSTTNDINNEPVTYLTTKQNPYNITTDGTSTLFYAPEDQHINLHHIDLSTETEQLVPNNFSNLDTFYEADIELDATNDTLYIGESGSTGSQLFSIDASTFGAIKESSQDFSTPNREVILDGSDIFYAMNQFDTSALTTTNLYTDPIIYVNANYVFTKTAVYERGTTTKVADFPCTVNLVTTDSTGRVFAQPEDKSVIYRFDSASKVGAIQPTNFTANFNVSDEFILDWDTMTADDYTVEYKTSGMSYFDTLKNSLTESQLQVTPSQFKPWFGDTVTFRVTTNICDIQSNPAQKVYEFVIKAPENQQYAENTKGEHLLTWDAVPYMEGYRVYYKDTESVSSINNLFTETQANVTEQALGEWQGKTLQLAVVSTINGLESDQTYNITKTFDVVPPKNLQYALNEQGQHILSWDGVPYTEGYTIYYKEEGSTSISSFDQLISGTQLDVTDKATGEWQDKTMQFAVTSNVNGAESTQTFDVTQSFDVQSPNNLKLTANAEGQFFLTWDANAYADGYNLYFQEDGATTISSLGNALTETQYDVTSYVTGDWMGKTLNFAVTAKLNGTESSQSFSLTKTFDGSSSSPSDDTSTDTSGSTDGDSTGDSNTDTSNDSTNDTTEDPTQEESNTEDDSSYNSTPVIIDDNYEEDEEDNQETELTDEEIDEVIEHILEGEDGETTAEIEVEVFDKDIFIKRTTTQPIEIYEYESENDSDYVDFSISKSFLDSAKEEEGEEKHLYIKSNSGSYQLPLEMTDFSDISEDAKIEVSIRESSDNVQESISRHIDGDEDLELVSRPMNFEVNIIEDDTVTKIESFGTQYVERSIVLDREVDADQTLVVTYNEETDSIYTVPARIEIDEDGNTVAIFNRNGNSTYAVLQMKDKTFKDIQDHWAKKEIESLASQLIIEGRSNGNFDPEANVTRAEYAVLLTRAMGLTPNKDTKVPYEDVSKDDWYYTQLQSAIQANLLGGYNNDQFKPNQALTREELMEMTARALIFVNGEMEFKIDTLTTYHDANKLKKTSLEYVSAVIQAGIIQGTSQNNLLPNNTTTRAESAVVLKRLMSKFYFNN</sequence>
<evidence type="ECO:0000256" key="1">
    <source>
        <dbReference type="ARBA" id="ARBA00022729"/>
    </source>
</evidence>
<evidence type="ECO:0000256" key="2">
    <source>
        <dbReference type="SAM" id="MobiDB-lite"/>
    </source>
</evidence>
<evidence type="ECO:0000313" key="6">
    <source>
        <dbReference type="EMBL" id="KGX91260.1"/>
    </source>
</evidence>
<feature type="domain" description="SLH" evidence="5">
    <location>
        <begin position="1280"/>
        <end position="1343"/>
    </location>
</feature>
<feature type="compositionally biased region" description="Acidic residues" evidence="2">
    <location>
        <begin position="1020"/>
        <end position="1035"/>
    </location>
</feature>
<dbReference type="Gene3D" id="2.60.40.10">
    <property type="entry name" value="Immunoglobulins"/>
    <property type="match status" value="2"/>
</dbReference>
<feature type="domain" description="SLH" evidence="5">
    <location>
        <begin position="1344"/>
        <end position="1404"/>
    </location>
</feature>
<gene>
    <name evidence="6" type="ORF">N783_10975</name>
</gene>
<evidence type="ECO:0008006" key="8">
    <source>
        <dbReference type="Google" id="ProtNLM"/>
    </source>
</evidence>
<dbReference type="SUPFAM" id="SSF63825">
    <property type="entry name" value="YWTD domain"/>
    <property type="match status" value="1"/>
</dbReference>
<reference evidence="6 7" key="1">
    <citation type="submission" date="2013-08" db="EMBL/GenBank/DDBJ databases">
        <authorList>
            <person name="Huang J."/>
            <person name="Wang G."/>
        </authorList>
    </citation>
    <scope>NUCLEOTIDE SEQUENCE [LARGE SCALE GENOMIC DNA]</scope>
    <source>
        <strain evidence="6 7">BH030004</strain>
    </source>
</reference>
<dbReference type="SUPFAM" id="SSF50969">
    <property type="entry name" value="YVTN repeat-like/Quinoprotein amine dehydrogenase"/>
    <property type="match status" value="1"/>
</dbReference>
<keyword evidence="7" id="KW-1185">Reference proteome</keyword>
<dbReference type="GO" id="GO:0005509">
    <property type="term" value="F:calcium ion binding"/>
    <property type="evidence" value="ECO:0007669"/>
    <property type="project" value="InterPro"/>
</dbReference>
<feature type="compositionally biased region" description="Low complexity" evidence="2">
    <location>
        <begin position="982"/>
        <end position="1019"/>
    </location>
</feature>
<dbReference type="PANTHER" id="PTHR43308:SF5">
    <property type="entry name" value="S-LAYER PROTEIN _ PEPTIDOGLYCAN ENDO-BETA-N-ACETYLGLUCOSAMINIDASE"/>
    <property type="match status" value="1"/>
</dbReference>